<comment type="caution">
    <text evidence="3">The sequence shown here is derived from an EMBL/GenBank/DDBJ whole genome shotgun (WGS) entry which is preliminary data.</text>
</comment>
<dbReference type="PANTHER" id="PTHR11839:SF31">
    <property type="entry name" value="ADP-RIBOSE PYROPHOSPHATASE"/>
    <property type="match status" value="1"/>
</dbReference>
<dbReference type="GO" id="GO:0016787">
    <property type="term" value="F:hydrolase activity"/>
    <property type="evidence" value="ECO:0007669"/>
    <property type="project" value="UniProtKB-KW"/>
</dbReference>
<keyword evidence="1 3" id="KW-0378">Hydrolase</keyword>
<dbReference type="Gene3D" id="3.90.79.10">
    <property type="entry name" value="Nucleoside Triphosphate Pyrophosphohydrolase"/>
    <property type="match status" value="1"/>
</dbReference>
<organism evidence="3 4">
    <name type="scientific">Microlunatus endophyticus</name>
    <dbReference type="NCBI Taxonomy" id="1716077"/>
    <lineage>
        <taxon>Bacteria</taxon>
        <taxon>Bacillati</taxon>
        <taxon>Actinomycetota</taxon>
        <taxon>Actinomycetes</taxon>
        <taxon>Propionibacteriales</taxon>
        <taxon>Propionibacteriaceae</taxon>
        <taxon>Microlunatus</taxon>
    </lineage>
</organism>
<reference evidence="3" key="2">
    <citation type="submission" date="2020-09" db="EMBL/GenBank/DDBJ databases">
        <authorList>
            <person name="Sun Q."/>
            <person name="Zhou Y."/>
        </authorList>
    </citation>
    <scope>NUCLEOTIDE SEQUENCE</scope>
    <source>
        <strain evidence="3">CGMCC 4.7306</strain>
    </source>
</reference>
<dbReference type="Proteomes" id="UP000613840">
    <property type="component" value="Unassembled WGS sequence"/>
</dbReference>
<keyword evidence="4" id="KW-1185">Reference proteome</keyword>
<dbReference type="GO" id="GO:0006753">
    <property type="term" value="P:nucleoside phosphate metabolic process"/>
    <property type="evidence" value="ECO:0007669"/>
    <property type="project" value="TreeGrafter"/>
</dbReference>
<accession>A0A917VZW9</accession>
<dbReference type="RefSeq" id="WP_373288789.1">
    <property type="nucleotide sequence ID" value="NZ_BMMZ01000001.1"/>
</dbReference>
<gene>
    <name evidence="3" type="ORF">GCM10011575_04870</name>
</gene>
<evidence type="ECO:0000256" key="1">
    <source>
        <dbReference type="ARBA" id="ARBA00022801"/>
    </source>
</evidence>
<dbReference type="GO" id="GO:0005829">
    <property type="term" value="C:cytosol"/>
    <property type="evidence" value="ECO:0007669"/>
    <property type="project" value="TreeGrafter"/>
</dbReference>
<dbReference type="SUPFAM" id="SSF55811">
    <property type="entry name" value="Nudix"/>
    <property type="match status" value="1"/>
</dbReference>
<sequence length="230" mass="25200">MTADPTPIEKLIIGRDDLVDVPQSWQVSEQRLLAKGAVTSFAEETVLTPDGEELRRQFTLHPGAVGIIAIDDQDRVALVRQYRHPVRHRLIEPPAGLLDVEGEAYVLAAQRELAEEVGLAATDWRVLAEEFTSPGGLAESMRMFLARGLSQVPAPDGFVKHGEEAHMDTVWAGLDDLVDGVLGGRLHSPTLITGVLSAWAAKTRGGFDSLRPADAPWPAREELLRRQTVY</sequence>
<evidence type="ECO:0000313" key="4">
    <source>
        <dbReference type="Proteomes" id="UP000613840"/>
    </source>
</evidence>
<dbReference type="InterPro" id="IPR000086">
    <property type="entry name" value="NUDIX_hydrolase_dom"/>
</dbReference>
<dbReference type="AlphaFoldDB" id="A0A917VZW9"/>
<evidence type="ECO:0000313" key="3">
    <source>
        <dbReference type="EMBL" id="GGL49736.1"/>
    </source>
</evidence>
<dbReference type="Pfam" id="PF00293">
    <property type="entry name" value="NUDIX"/>
    <property type="match status" value="1"/>
</dbReference>
<dbReference type="GO" id="GO:0019693">
    <property type="term" value="P:ribose phosphate metabolic process"/>
    <property type="evidence" value="ECO:0007669"/>
    <property type="project" value="TreeGrafter"/>
</dbReference>
<protein>
    <submittedName>
        <fullName evidence="3">NUDIX hydrolase</fullName>
    </submittedName>
</protein>
<dbReference type="EMBL" id="BMMZ01000001">
    <property type="protein sequence ID" value="GGL49736.1"/>
    <property type="molecule type" value="Genomic_DNA"/>
</dbReference>
<proteinExistence type="predicted"/>
<feature type="domain" description="Nudix hydrolase" evidence="2">
    <location>
        <begin position="59"/>
        <end position="202"/>
    </location>
</feature>
<dbReference type="InterPro" id="IPR015797">
    <property type="entry name" value="NUDIX_hydrolase-like_dom_sf"/>
</dbReference>
<dbReference type="PROSITE" id="PS51462">
    <property type="entry name" value="NUDIX"/>
    <property type="match status" value="1"/>
</dbReference>
<evidence type="ECO:0000259" key="2">
    <source>
        <dbReference type="PROSITE" id="PS51462"/>
    </source>
</evidence>
<name>A0A917VZW9_9ACTN</name>
<reference evidence="3" key="1">
    <citation type="journal article" date="2014" name="Int. J. Syst. Evol. Microbiol.">
        <title>Complete genome sequence of Corynebacterium casei LMG S-19264T (=DSM 44701T), isolated from a smear-ripened cheese.</title>
        <authorList>
            <consortium name="US DOE Joint Genome Institute (JGI-PGF)"/>
            <person name="Walter F."/>
            <person name="Albersmeier A."/>
            <person name="Kalinowski J."/>
            <person name="Ruckert C."/>
        </authorList>
    </citation>
    <scope>NUCLEOTIDE SEQUENCE</scope>
    <source>
        <strain evidence="3">CGMCC 4.7306</strain>
    </source>
</reference>
<dbReference type="PANTHER" id="PTHR11839">
    <property type="entry name" value="UDP/ADP-SUGAR PYROPHOSPHATASE"/>
    <property type="match status" value="1"/>
</dbReference>